<name>A0A5A7V289_CUCMM</name>
<dbReference type="EMBL" id="SSTE01004583">
    <property type="protein sequence ID" value="KAA0062332.1"/>
    <property type="molecule type" value="Genomic_DNA"/>
</dbReference>
<dbReference type="OrthoDB" id="1938625at2759"/>
<reference evidence="1 2" key="1">
    <citation type="submission" date="2019-08" db="EMBL/GenBank/DDBJ databases">
        <title>Draft genome sequences of two oriental melons (Cucumis melo L. var makuwa).</title>
        <authorList>
            <person name="Kwon S.-Y."/>
        </authorList>
    </citation>
    <scope>NUCLEOTIDE SEQUENCE [LARGE SCALE GENOMIC DNA]</scope>
    <source>
        <strain evidence="2">cv. SW 3</strain>
        <tissue evidence="1">Leaf</tissue>
    </source>
</reference>
<evidence type="ECO:0000313" key="1">
    <source>
        <dbReference type="EMBL" id="KAA0062332.1"/>
    </source>
</evidence>
<dbReference type="PANTHER" id="PTHR33116:SF78">
    <property type="entry name" value="OS12G0587133 PROTEIN"/>
    <property type="match status" value="1"/>
</dbReference>
<organism evidence="1 2">
    <name type="scientific">Cucumis melo var. makuwa</name>
    <name type="common">Oriental melon</name>
    <dbReference type="NCBI Taxonomy" id="1194695"/>
    <lineage>
        <taxon>Eukaryota</taxon>
        <taxon>Viridiplantae</taxon>
        <taxon>Streptophyta</taxon>
        <taxon>Embryophyta</taxon>
        <taxon>Tracheophyta</taxon>
        <taxon>Spermatophyta</taxon>
        <taxon>Magnoliopsida</taxon>
        <taxon>eudicotyledons</taxon>
        <taxon>Gunneridae</taxon>
        <taxon>Pentapetalae</taxon>
        <taxon>rosids</taxon>
        <taxon>fabids</taxon>
        <taxon>Cucurbitales</taxon>
        <taxon>Cucurbitaceae</taxon>
        <taxon>Benincaseae</taxon>
        <taxon>Cucumis</taxon>
    </lineage>
</organism>
<protein>
    <submittedName>
        <fullName evidence="1">Zf-RVT domain-containing protein</fullName>
    </submittedName>
</protein>
<sequence length="328" mass="36741">MVSVIYSIVQEFSSLHVHHEVDKILRSYLWKGKEEVRGGVKVAWAEVCLPFEEGGLAIRDGPSWNITSTMKILLLLLASSASLWMAWAKSYILKERSLWAVNTGIGRSWCLRAILHKRDSLKEHVWMRVGDGRRCRVWLDPWLQRDLILEVVSRLRVRGILFVIGVVGFIRQVYCGLGGMSPSILFLHGWPLKIDWALEIDCIGEMSGLGSYRLWLPPIGLGIEGLSCLGFAVRVFGRVCGGSYCAFSSALLSTLSGKSLIIISMVVRAHPCSPSHTRTPRHTQAEFLPSKPHAYMSRPSIFVEPRVPVTKSRASRVLSARAVPHFKP</sequence>
<gene>
    <name evidence="1" type="ORF">E6C27_scaffold154G00890</name>
</gene>
<evidence type="ECO:0000313" key="2">
    <source>
        <dbReference type="Proteomes" id="UP000321393"/>
    </source>
</evidence>
<comment type="caution">
    <text evidence="1">The sequence shown here is derived from an EMBL/GenBank/DDBJ whole genome shotgun (WGS) entry which is preliminary data.</text>
</comment>
<accession>A0A5A7V289</accession>
<proteinExistence type="predicted"/>
<dbReference type="AlphaFoldDB" id="A0A5A7V289"/>
<dbReference type="PANTHER" id="PTHR33116">
    <property type="entry name" value="REVERSE TRANSCRIPTASE ZINC-BINDING DOMAIN-CONTAINING PROTEIN-RELATED-RELATED"/>
    <property type="match status" value="1"/>
</dbReference>
<dbReference type="Proteomes" id="UP000321393">
    <property type="component" value="Unassembled WGS sequence"/>
</dbReference>